<dbReference type="GO" id="GO:0008270">
    <property type="term" value="F:zinc ion binding"/>
    <property type="evidence" value="ECO:0007669"/>
    <property type="project" value="UniProtKB-KW"/>
</dbReference>
<keyword evidence="4" id="KW-0862">Zinc</keyword>
<dbReference type="EMBL" id="CAGKOT010000003">
    <property type="protein sequence ID" value="CAB5325836.1"/>
    <property type="molecule type" value="Genomic_DNA"/>
</dbReference>
<dbReference type="InterPro" id="IPR008906">
    <property type="entry name" value="HATC_C_dom"/>
</dbReference>
<evidence type="ECO:0000256" key="3">
    <source>
        <dbReference type="ARBA" id="ARBA00022771"/>
    </source>
</evidence>
<dbReference type="OrthoDB" id="2381924at2759"/>
<sequence length="585" mass="67539">MLTWCGSLSSLATHLSGAHGITKEIAMKHDEEELKNPPESSIKPYKNSKQESLTQNVIGFVIGTVQPLNVVEDPDFIKMINGFDKRYKVPCTKTIKNRISKTFEIGKVTLKNQLVQVKHISLTLDAWSSPAHLPYLGVTAHWITSDFEPNEVLLSMEELPYPHGATEIQEHLIDLFYEWEIESKIIALVTDNGSNVKKTCNEIGIGERIPCAAHTLQLSIGKELDKIRQLVDKCKHLITFLAGDKKKQQLKEAQMYLHRQQEVLQDNNELEKEVENLIYLDVIKVNNTRWNSTLYAFQRLIILKPAIAMLKASLINNVSSNIHKESEKLEELYPTIHEWKVIKEIVELLNPFEAATRLLSSVKYPTIGFTYPCICNLRERLEIDFTSLKTSDAKYCRNAILEDLTSRWNISQELCLKGSFFDPRFKSLDFINSQEECDDIFSQLREEFMIFKQNKQIDISTTSADKDTDDLMTEMSSFWKKKNAKAAPIKDEFQHYFDLVELPVLEEYDPYLWWSTNKNQYPVLYKLAMKYLSIPATSVPSERLFSDAKNLITPLRTRLSSSVINQLMFLKRNREYIDIYGVEDV</sequence>
<keyword evidence="5" id="KW-0539">Nucleus</keyword>
<evidence type="ECO:0000256" key="6">
    <source>
        <dbReference type="SAM" id="MobiDB-lite"/>
    </source>
</evidence>
<dbReference type="PANTHER" id="PTHR46481:SF10">
    <property type="entry name" value="ZINC FINGER BED DOMAIN-CONTAINING PROTEIN 39"/>
    <property type="match status" value="1"/>
</dbReference>
<dbReference type="VEuPathDB" id="FungiDB:RhiirFUN_007616"/>
<gene>
    <name evidence="8" type="ORF">CHRIB12_LOCUS2574</name>
</gene>
<evidence type="ECO:0000256" key="4">
    <source>
        <dbReference type="ARBA" id="ARBA00022833"/>
    </source>
</evidence>
<proteinExistence type="predicted"/>
<feature type="region of interest" description="Disordered" evidence="6">
    <location>
        <begin position="29"/>
        <end position="48"/>
    </location>
</feature>
<organism evidence="8 9">
    <name type="scientific">Rhizophagus irregularis</name>
    <dbReference type="NCBI Taxonomy" id="588596"/>
    <lineage>
        <taxon>Eukaryota</taxon>
        <taxon>Fungi</taxon>
        <taxon>Fungi incertae sedis</taxon>
        <taxon>Mucoromycota</taxon>
        <taxon>Glomeromycotina</taxon>
        <taxon>Glomeromycetes</taxon>
        <taxon>Glomerales</taxon>
        <taxon>Glomeraceae</taxon>
        <taxon>Rhizophagus</taxon>
    </lineage>
</organism>
<comment type="subcellular location">
    <subcellularLocation>
        <location evidence="1">Nucleus</location>
    </subcellularLocation>
</comment>
<dbReference type="InterPro" id="IPR052035">
    <property type="entry name" value="ZnF_BED_domain_contain"/>
</dbReference>
<reference evidence="8" key="1">
    <citation type="submission" date="2020-05" db="EMBL/GenBank/DDBJ databases">
        <authorList>
            <person name="Rincon C."/>
            <person name="Sanders R I."/>
            <person name="Robbins C."/>
            <person name="Chaturvedi A."/>
        </authorList>
    </citation>
    <scope>NUCLEOTIDE SEQUENCE</scope>
    <source>
        <strain evidence="8">CHB12</strain>
    </source>
</reference>
<dbReference type="Pfam" id="PF05699">
    <property type="entry name" value="Dimer_Tnp_hAT"/>
    <property type="match status" value="1"/>
</dbReference>
<dbReference type="Proteomes" id="UP000684084">
    <property type="component" value="Unassembled WGS sequence"/>
</dbReference>
<dbReference type="PANTHER" id="PTHR46481">
    <property type="entry name" value="ZINC FINGER BED DOMAIN-CONTAINING PROTEIN 4"/>
    <property type="match status" value="1"/>
</dbReference>
<evidence type="ECO:0000259" key="7">
    <source>
        <dbReference type="Pfam" id="PF05699"/>
    </source>
</evidence>
<dbReference type="GO" id="GO:0046983">
    <property type="term" value="F:protein dimerization activity"/>
    <property type="evidence" value="ECO:0007669"/>
    <property type="project" value="InterPro"/>
</dbReference>
<dbReference type="AlphaFoldDB" id="A0A915YSK4"/>
<evidence type="ECO:0000313" key="9">
    <source>
        <dbReference type="Proteomes" id="UP000684084"/>
    </source>
</evidence>
<evidence type="ECO:0000313" key="8">
    <source>
        <dbReference type="EMBL" id="CAB5325836.1"/>
    </source>
</evidence>
<comment type="caution">
    <text evidence="8">The sequence shown here is derived from an EMBL/GenBank/DDBJ whole genome shotgun (WGS) entry which is preliminary data.</text>
</comment>
<accession>A0A915YSK4</accession>
<evidence type="ECO:0000256" key="1">
    <source>
        <dbReference type="ARBA" id="ARBA00004123"/>
    </source>
</evidence>
<keyword evidence="2" id="KW-0479">Metal-binding</keyword>
<evidence type="ECO:0000256" key="2">
    <source>
        <dbReference type="ARBA" id="ARBA00022723"/>
    </source>
</evidence>
<name>A0A915YSK4_9GLOM</name>
<feature type="domain" description="HAT C-terminal dimerisation" evidence="7">
    <location>
        <begin position="495"/>
        <end position="573"/>
    </location>
</feature>
<evidence type="ECO:0000256" key="5">
    <source>
        <dbReference type="ARBA" id="ARBA00023242"/>
    </source>
</evidence>
<dbReference type="GO" id="GO:0005634">
    <property type="term" value="C:nucleus"/>
    <property type="evidence" value="ECO:0007669"/>
    <property type="project" value="UniProtKB-SubCell"/>
</dbReference>
<keyword evidence="3" id="KW-0863">Zinc-finger</keyword>
<protein>
    <recommendedName>
        <fullName evidence="7">HAT C-terminal dimerisation domain-containing protein</fullName>
    </recommendedName>
</protein>